<comment type="caution">
    <text evidence="3">The sequence shown here is derived from an EMBL/GenBank/DDBJ whole genome shotgun (WGS) entry which is preliminary data.</text>
</comment>
<dbReference type="PIRSF" id="PIRSF031679">
    <property type="entry name" value="Mtase_Alr7345_prd"/>
    <property type="match status" value="1"/>
</dbReference>
<protein>
    <submittedName>
        <fullName evidence="3">Putative methyltransferase</fullName>
    </submittedName>
</protein>
<dbReference type="RefSeq" id="WP_123637012.1">
    <property type="nucleotide sequence ID" value="NZ_JBHYFO010000017.1"/>
</dbReference>
<feature type="signal peptide" evidence="2">
    <location>
        <begin position="1"/>
        <end position="18"/>
    </location>
</feature>
<dbReference type="GO" id="GO:0008168">
    <property type="term" value="F:methyltransferase activity"/>
    <property type="evidence" value="ECO:0007669"/>
    <property type="project" value="UniProtKB-KW"/>
</dbReference>
<evidence type="ECO:0000256" key="1">
    <source>
        <dbReference type="SAM" id="MobiDB-lite"/>
    </source>
</evidence>
<dbReference type="GO" id="GO:0032259">
    <property type="term" value="P:methylation"/>
    <property type="evidence" value="ECO:0007669"/>
    <property type="project" value="UniProtKB-KW"/>
</dbReference>
<dbReference type="Gene3D" id="3.40.50.150">
    <property type="entry name" value="Vaccinia Virus protein VP39"/>
    <property type="match status" value="1"/>
</dbReference>
<dbReference type="SUPFAM" id="SSF53335">
    <property type="entry name" value="S-adenosyl-L-methionine-dependent methyltransferases"/>
    <property type="match status" value="1"/>
</dbReference>
<dbReference type="OrthoDB" id="9801692at2"/>
<feature type="chain" id="PRO_5018225530" evidence="2">
    <location>
        <begin position="19"/>
        <end position="297"/>
    </location>
</feature>
<keyword evidence="4" id="KW-1185">Reference proteome</keyword>
<feature type="region of interest" description="Disordered" evidence="1">
    <location>
        <begin position="243"/>
        <end position="267"/>
    </location>
</feature>
<dbReference type="AlphaFoldDB" id="A0A3N1NZ56"/>
<gene>
    <name evidence="3" type="ORF">EDC38_0285</name>
</gene>
<accession>A0A3N1NZ56</accession>
<dbReference type="Proteomes" id="UP000273643">
    <property type="component" value="Unassembled WGS sequence"/>
</dbReference>
<keyword evidence="3" id="KW-0489">Methyltransferase</keyword>
<dbReference type="InterPro" id="IPR029063">
    <property type="entry name" value="SAM-dependent_MTases_sf"/>
</dbReference>
<proteinExistence type="predicted"/>
<evidence type="ECO:0000256" key="2">
    <source>
        <dbReference type="SAM" id="SignalP"/>
    </source>
</evidence>
<keyword evidence="3" id="KW-0808">Transferase</keyword>
<dbReference type="EMBL" id="RJUK01000001">
    <property type="protein sequence ID" value="ROQ19700.1"/>
    <property type="molecule type" value="Genomic_DNA"/>
</dbReference>
<name>A0A3N1NZ56_9GAMM</name>
<dbReference type="InterPro" id="IPR016980">
    <property type="entry name" value="S-AdoMet-dep_MeTrfase_Alr7345"/>
</dbReference>
<evidence type="ECO:0000313" key="3">
    <source>
        <dbReference type="EMBL" id="ROQ19700.1"/>
    </source>
</evidence>
<sequence length="297" mass="32080">MRILKLVACLAAATALTACEQAEETQTSTPEPEAEATVAEGAPLAAPGASILEIMASAHRSDDNRARDRYRNPEETLFFFGVERDDTVIEINPGGGWYMEIIAPFVNEDGQYIAATPNPELEGMPSYVVRQAAQIQARIEDQPEFYGNAEVQLYDPSAPVLGEPGSADFVLTFRNVHGWINGGQAEGMFQAFAEVLKPGGVLGVVQHRAVDEADPSESATTGYVSEAAVIALAEAAGLTLDDRSNINANPKDTRDHPEGVWTLPPSLRLGDENRASYEAIGESDRMTLRFVKPESEE</sequence>
<evidence type="ECO:0000313" key="4">
    <source>
        <dbReference type="Proteomes" id="UP000273643"/>
    </source>
</evidence>
<keyword evidence="2" id="KW-0732">Signal</keyword>
<dbReference type="PROSITE" id="PS51257">
    <property type="entry name" value="PROKAR_LIPOPROTEIN"/>
    <property type="match status" value="1"/>
</dbReference>
<reference evidence="3 4" key="1">
    <citation type="submission" date="2018-11" db="EMBL/GenBank/DDBJ databases">
        <title>Genomic Encyclopedia of Type Strains, Phase IV (KMG-IV): sequencing the most valuable type-strain genomes for metagenomic binning, comparative biology and taxonomic classification.</title>
        <authorList>
            <person name="Goeker M."/>
        </authorList>
    </citation>
    <scope>NUCLEOTIDE SEQUENCE [LARGE SCALE GENOMIC DNA]</scope>
    <source>
        <strain evidence="3 4">DSM 16974</strain>
    </source>
</reference>
<organism evidence="3 4">
    <name type="scientific">Marinimicrobium koreense</name>
    <dbReference type="NCBI Taxonomy" id="306545"/>
    <lineage>
        <taxon>Bacteria</taxon>
        <taxon>Pseudomonadati</taxon>
        <taxon>Pseudomonadota</taxon>
        <taxon>Gammaproteobacteria</taxon>
        <taxon>Cellvibrionales</taxon>
        <taxon>Cellvibrionaceae</taxon>
        <taxon>Marinimicrobium</taxon>
    </lineage>
</organism>